<keyword evidence="4" id="KW-0804">Transcription</keyword>
<dbReference type="Pfam" id="PF00072">
    <property type="entry name" value="Response_reg"/>
    <property type="match status" value="1"/>
</dbReference>
<keyword evidence="2" id="KW-0805">Transcription regulation</keyword>
<dbReference type="GO" id="GO:0006355">
    <property type="term" value="P:regulation of DNA-templated transcription"/>
    <property type="evidence" value="ECO:0007669"/>
    <property type="project" value="InterPro"/>
</dbReference>
<evidence type="ECO:0000256" key="2">
    <source>
        <dbReference type="ARBA" id="ARBA00023015"/>
    </source>
</evidence>
<protein>
    <submittedName>
        <fullName evidence="8">Two-component transcriptional response regulator, LuxR family</fullName>
    </submittedName>
</protein>
<feature type="domain" description="Response regulatory" evidence="7">
    <location>
        <begin position="2"/>
        <end position="118"/>
    </location>
</feature>
<evidence type="ECO:0000256" key="5">
    <source>
        <dbReference type="PROSITE-ProRule" id="PRU00169"/>
    </source>
</evidence>
<reference evidence="8" key="1">
    <citation type="submission" date="2020-02" db="EMBL/GenBank/DDBJ databases">
        <authorList>
            <person name="Meier V. D."/>
        </authorList>
    </citation>
    <scope>NUCLEOTIDE SEQUENCE</scope>
    <source>
        <strain evidence="8">AVDCRST_MAG53</strain>
    </source>
</reference>
<sequence length="218" mass="23718">MRILIADDEAMVRAGLRMLIDSEPDMRVVAEASDGAEAVEAVRRARPDVVLMDVRMPRLDGLAAARTILERPEAPKIVMLTTFGEDEYLYEALRLGTSGFLLKVAPPEQLLQALRAVAEGKALIDPAVTRRVIEAFTRPPGARQRPPQLDELTPRELEVLRLLAGGLSNAEIAAALIVSAATVKTHVNRILMKLGLRDRTQAVVLAYEAGVVRPGEDG</sequence>
<dbReference type="PANTHER" id="PTHR43214:SF24">
    <property type="entry name" value="TRANSCRIPTIONAL REGULATORY PROTEIN NARL-RELATED"/>
    <property type="match status" value="1"/>
</dbReference>
<organism evidence="8">
    <name type="scientific">uncultured Solirubrobacteraceae bacterium</name>
    <dbReference type="NCBI Taxonomy" id="1162706"/>
    <lineage>
        <taxon>Bacteria</taxon>
        <taxon>Bacillati</taxon>
        <taxon>Actinomycetota</taxon>
        <taxon>Thermoleophilia</taxon>
        <taxon>Solirubrobacterales</taxon>
        <taxon>Solirubrobacteraceae</taxon>
        <taxon>environmental samples</taxon>
    </lineage>
</organism>
<dbReference type="AlphaFoldDB" id="A0A6J4RDI6"/>
<dbReference type="PROSITE" id="PS00622">
    <property type="entry name" value="HTH_LUXR_1"/>
    <property type="match status" value="1"/>
</dbReference>
<evidence type="ECO:0000256" key="4">
    <source>
        <dbReference type="ARBA" id="ARBA00023163"/>
    </source>
</evidence>
<dbReference type="PRINTS" id="PR00038">
    <property type="entry name" value="HTHLUXR"/>
</dbReference>
<dbReference type="SUPFAM" id="SSF46894">
    <property type="entry name" value="C-terminal effector domain of the bipartite response regulators"/>
    <property type="match status" value="1"/>
</dbReference>
<dbReference type="SUPFAM" id="SSF52172">
    <property type="entry name" value="CheY-like"/>
    <property type="match status" value="1"/>
</dbReference>
<dbReference type="InterPro" id="IPR016032">
    <property type="entry name" value="Sig_transdc_resp-reg_C-effctor"/>
</dbReference>
<evidence type="ECO:0000256" key="3">
    <source>
        <dbReference type="ARBA" id="ARBA00023125"/>
    </source>
</evidence>
<proteinExistence type="predicted"/>
<dbReference type="EMBL" id="CADCVR010000001">
    <property type="protein sequence ID" value="CAA9471023.1"/>
    <property type="molecule type" value="Genomic_DNA"/>
</dbReference>
<feature type="domain" description="HTH luxR-type" evidence="6">
    <location>
        <begin position="145"/>
        <end position="210"/>
    </location>
</feature>
<dbReference type="SMART" id="SM00448">
    <property type="entry name" value="REC"/>
    <property type="match status" value="1"/>
</dbReference>
<dbReference type="PROSITE" id="PS50043">
    <property type="entry name" value="HTH_LUXR_2"/>
    <property type="match status" value="1"/>
</dbReference>
<evidence type="ECO:0000256" key="1">
    <source>
        <dbReference type="ARBA" id="ARBA00022553"/>
    </source>
</evidence>
<dbReference type="Gene3D" id="3.40.50.2300">
    <property type="match status" value="1"/>
</dbReference>
<dbReference type="SMART" id="SM00421">
    <property type="entry name" value="HTH_LUXR"/>
    <property type="match status" value="1"/>
</dbReference>
<dbReference type="Pfam" id="PF00196">
    <property type="entry name" value="GerE"/>
    <property type="match status" value="1"/>
</dbReference>
<keyword evidence="3" id="KW-0238">DNA-binding</keyword>
<evidence type="ECO:0000259" key="7">
    <source>
        <dbReference type="PROSITE" id="PS50110"/>
    </source>
</evidence>
<keyword evidence="1 5" id="KW-0597">Phosphoprotein</keyword>
<name>A0A6J4RDI6_9ACTN</name>
<dbReference type="GO" id="GO:0003677">
    <property type="term" value="F:DNA binding"/>
    <property type="evidence" value="ECO:0007669"/>
    <property type="project" value="UniProtKB-KW"/>
</dbReference>
<dbReference type="CDD" id="cd06170">
    <property type="entry name" value="LuxR_C_like"/>
    <property type="match status" value="1"/>
</dbReference>
<dbReference type="InterPro" id="IPR001789">
    <property type="entry name" value="Sig_transdc_resp-reg_receiver"/>
</dbReference>
<accession>A0A6J4RDI6</accession>
<dbReference type="InterPro" id="IPR058245">
    <property type="entry name" value="NreC/VraR/RcsB-like_REC"/>
</dbReference>
<dbReference type="InterPro" id="IPR039420">
    <property type="entry name" value="WalR-like"/>
</dbReference>
<feature type="modified residue" description="4-aspartylphosphate" evidence="5">
    <location>
        <position position="53"/>
    </location>
</feature>
<dbReference type="InterPro" id="IPR000792">
    <property type="entry name" value="Tscrpt_reg_LuxR_C"/>
</dbReference>
<gene>
    <name evidence="8" type="ORF">AVDCRST_MAG53-1295</name>
</gene>
<dbReference type="CDD" id="cd17535">
    <property type="entry name" value="REC_NarL-like"/>
    <property type="match status" value="1"/>
</dbReference>
<dbReference type="PROSITE" id="PS50110">
    <property type="entry name" value="RESPONSE_REGULATORY"/>
    <property type="match status" value="1"/>
</dbReference>
<evidence type="ECO:0000259" key="6">
    <source>
        <dbReference type="PROSITE" id="PS50043"/>
    </source>
</evidence>
<evidence type="ECO:0000313" key="8">
    <source>
        <dbReference type="EMBL" id="CAA9471023.1"/>
    </source>
</evidence>
<dbReference type="InterPro" id="IPR011006">
    <property type="entry name" value="CheY-like_superfamily"/>
</dbReference>
<dbReference type="PANTHER" id="PTHR43214">
    <property type="entry name" value="TWO-COMPONENT RESPONSE REGULATOR"/>
    <property type="match status" value="1"/>
</dbReference>
<dbReference type="GO" id="GO:0000160">
    <property type="term" value="P:phosphorelay signal transduction system"/>
    <property type="evidence" value="ECO:0007669"/>
    <property type="project" value="InterPro"/>
</dbReference>